<evidence type="ECO:0000313" key="2">
    <source>
        <dbReference type="EMBL" id="UEL46660.1"/>
    </source>
</evidence>
<gene>
    <name evidence="2" type="ORF">JW646_13555</name>
</gene>
<dbReference type="Proteomes" id="UP001198983">
    <property type="component" value="Chromosome"/>
</dbReference>
<proteinExistence type="predicted"/>
<keyword evidence="1" id="KW-1133">Transmembrane helix</keyword>
<dbReference type="EMBL" id="CP081135">
    <property type="protein sequence ID" value="UEL46660.1"/>
    <property type="molecule type" value="Genomic_DNA"/>
</dbReference>
<sequence>MGKELKRSYRLYTAWNYEKEEDFINENSNDGWQLIKGGCFHSVYEKDDSKKYVYKIDYNPKTMKKFIENRRYIEMFEDLGWEYINSTYNGWNYFRKEYNENNDASEYEIYTDHTSYKEMLGRWCKLGKVIFVVELVLALIYTFIAIKHMDIFIGIEAVLFWGIFLWIKKGLDIMNEKMEDK</sequence>
<dbReference type="AlphaFoldDB" id="A0AAX2ZD56"/>
<feature type="transmembrane region" description="Helical" evidence="1">
    <location>
        <begin position="126"/>
        <end position="145"/>
    </location>
</feature>
<dbReference type="InterPro" id="IPR021359">
    <property type="entry name" value="DUF2812"/>
</dbReference>
<keyword evidence="1" id="KW-0812">Transmembrane</keyword>
<evidence type="ECO:0000256" key="1">
    <source>
        <dbReference type="SAM" id="Phobius"/>
    </source>
</evidence>
<feature type="transmembrane region" description="Helical" evidence="1">
    <location>
        <begin position="151"/>
        <end position="167"/>
    </location>
</feature>
<accession>A0AAX2ZD56</accession>
<reference evidence="2 3" key="1">
    <citation type="journal article" date="2023" name="Int. J. Syst. Evol. Microbiol.">
        <title>Terrisporobacter hibernicus sp. nov., isolated from bovine faeces in Northern Ireland.</title>
        <authorList>
            <person name="Mitchell M."/>
            <person name="Nguyen S.V."/>
            <person name="Connor M."/>
            <person name="Fairley D.J."/>
            <person name="Donoghue O."/>
            <person name="Marshall H."/>
            <person name="Koolman L."/>
            <person name="McMullan G."/>
            <person name="Schaffer K.E."/>
            <person name="McGrath J.W."/>
            <person name="Fanning S."/>
        </authorList>
    </citation>
    <scope>NUCLEOTIDE SEQUENCE [LARGE SCALE GENOMIC DNA]</scope>
    <source>
        <strain evidence="2 3">MCA3</strain>
    </source>
</reference>
<organism evidence="2 3">
    <name type="scientific">Terrisporobacter hibernicus</name>
    <dbReference type="NCBI Taxonomy" id="2813371"/>
    <lineage>
        <taxon>Bacteria</taxon>
        <taxon>Bacillati</taxon>
        <taxon>Bacillota</taxon>
        <taxon>Clostridia</taxon>
        <taxon>Peptostreptococcales</taxon>
        <taxon>Peptostreptococcaceae</taxon>
        <taxon>Terrisporobacter</taxon>
    </lineage>
</organism>
<keyword evidence="1" id="KW-0472">Membrane</keyword>
<protein>
    <submittedName>
        <fullName evidence="2">DUF2812 domain-containing protein</fullName>
    </submittedName>
</protein>
<name>A0AAX2ZD56_9FIRM</name>
<keyword evidence="3" id="KW-1185">Reference proteome</keyword>
<dbReference type="KEGG" id="tem:JW646_13555"/>
<dbReference type="Pfam" id="PF11193">
    <property type="entry name" value="DUF2812"/>
    <property type="match status" value="1"/>
</dbReference>
<dbReference type="RefSeq" id="WP_074914996.1">
    <property type="nucleotide sequence ID" value="NZ_CP081135.1"/>
</dbReference>
<evidence type="ECO:0000313" key="3">
    <source>
        <dbReference type="Proteomes" id="UP001198983"/>
    </source>
</evidence>